<evidence type="ECO:0000256" key="1">
    <source>
        <dbReference type="ARBA" id="ARBA00022729"/>
    </source>
</evidence>
<organism evidence="4 5">
    <name type="scientific">Nitratireductor thuwali</name>
    <dbReference type="NCBI Taxonomy" id="2267699"/>
    <lineage>
        <taxon>Bacteria</taxon>
        <taxon>Pseudomonadati</taxon>
        <taxon>Pseudomonadota</taxon>
        <taxon>Alphaproteobacteria</taxon>
        <taxon>Hyphomicrobiales</taxon>
        <taxon>Phyllobacteriaceae</taxon>
        <taxon>Nitratireductor</taxon>
    </lineage>
</organism>
<feature type="domain" description="Outer membrane protein beta-barrel" evidence="3">
    <location>
        <begin position="73"/>
        <end position="245"/>
    </location>
</feature>
<protein>
    <submittedName>
        <fullName evidence="4">Adhesin</fullName>
    </submittedName>
</protein>
<feature type="signal peptide" evidence="2">
    <location>
        <begin position="1"/>
        <end position="24"/>
    </location>
</feature>
<dbReference type="Pfam" id="PF13505">
    <property type="entry name" value="OMP_b-brl"/>
    <property type="match status" value="1"/>
</dbReference>
<evidence type="ECO:0000313" key="4">
    <source>
        <dbReference type="EMBL" id="UUP17242.1"/>
    </source>
</evidence>
<dbReference type="InterPro" id="IPR027385">
    <property type="entry name" value="Beta-barrel_OMP"/>
</dbReference>
<dbReference type="InterPro" id="IPR011250">
    <property type="entry name" value="OMP/PagP_B-barrel"/>
</dbReference>
<dbReference type="SUPFAM" id="SSF56925">
    <property type="entry name" value="OMPA-like"/>
    <property type="match status" value="1"/>
</dbReference>
<dbReference type="EMBL" id="CP030941">
    <property type="protein sequence ID" value="UUP17242.1"/>
    <property type="molecule type" value="Genomic_DNA"/>
</dbReference>
<reference evidence="4 5" key="1">
    <citation type="submission" date="2018-07" db="EMBL/GenBank/DDBJ databases">
        <title>Genome sequence of Nitratireductor thuwali#1536.</title>
        <authorList>
            <person name="Michoud G."/>
            <person name="Merlino G."/>
            <person name="Sefrji F.O."/>
            <person name="Daffonchio D."/>
        </authorList>
    </citation>
    <scope>NUCLEOTIDE SEQUENCE [LARGE SCALE GENOMIC DNA]</scope>
    <source>
        <strain evidence="5">Nit1536</strain>
    </source>
</reference>
<dbReference type="Gene3D" id="2.40.160.20">
    <property type="match status" value="1"/>
</dbReference>
<evidence type="ECO:0000259" key="3">
    <source>
        <dbReference type="Pfam" id="PF13505"/>
    </source>
</evidence>
<dbReference type="RefSeq" id="WP_338529597.1">
    <property type="nucleotide sequence ID" value="NZ_CP030941.1"/>
</dbReference>
<evidence type="ECO:0000256" key="2">
    <source>
        <dbReference type="SAM" id="SignalP"/>
    </source>
</evidence>
<name>A0ABY5MHG0_9HYPH</name>
<accession>A0ABY5MHG0</accession>
<feature type="chain" id="PRO_5046761499" evidence="2">
    <location>
        <begin position="25"/>
        <end position="282"/>
    </location>
</feature>
<gene>
    <name evidence="4" type="ORF">NTH_01704</name>
</gene>
<evidence type="ECO:0000313" key="5">
    <source>
        <dbReference type="Proteomes" id="UP001342418"/>
    </source>
</evidence>
<dbReference type="Proteomes" id="UP001342418">
    <property type="component" value="Chromosome"/>
</dbReference>
<sequence>MRQHSRLAFIAGTIALATTAPALAADYDPPIIIDDAPQHVPVEIGSGWYLRGDVGYSLETEPRGNVEYRTFNGVSYSDNSFDDTRLSDDFSYGLGVGYSFTDMIRADVTLDRFTASLSGTTSSASPCSGAFPAATGCRSEEASEMTAYSALVNGYVDLGTFVGFTPYVGAGAGYTYVRWDNLQSTTYCVDGAVLCGGPTLAGTSTHPGESDWRFTYAFMAGMAYDLSNNMKVDLGYRYRKIAGGDMFGWDAASAAAGATGVQGRDQGLSSHEVRVGLRLELW</sequence>
<proteinExistence type="predicted"/>
<keyword evidence="5" id="KW-1185">Reference proteome</keyword>
<keyword evidence="1 2" id="KW-0732">Signal</keyword>